<evidence type="ECO:0000313" key="1">
    <source>
        <dbReference type="EMBL" id="GGF76049.1"/>
    </source>
</evidence>
<organism evidence="1 2">
    <name type="scientific">Terasakiella brassicae</name>
    <dbReference type="NCBI Taxonomy" id="1634917"/>
    <lineage>
        <taxon>Bacteria</taxon>
        <taxon>Pseudomonadati</taxon>
        <taxon>Pseudomonadota</taxon>
        <taxon>Alphaproteobacteria</taxon>
        <taxon>Rhodospirillales</taxon>
        <taxon>Terasakiellaceae</taxon>
        <taxon>Terasakiella</taxon>
    </lineage>
</organism>
<dbReference type="AlphaFoldDB" id="A0A917FFE3"/>
<dbReference type="Proteomes" id="UP000632498">
    <property type="component" value="Unassembled WGS sequence"/>
</dbReference>
<reference evidence="1" key="2">
    <citation type="submission" date="2020-09" db="EMBL/GenBank/DDBJ databases">
        <authorList>
            <person name="Sun Q."/>
            <person name="Zhou Y."/>
        </authorList>
    </citation>
    <scope>NUCLEOTIDE SEQUENCE</scope>
    <source>
        <strain evidence="1">CGMCC 1.15254</strain>
    </source>
</reference>
<keyword evidence="2" id="KW-1185">Reference proteome</keyword>
<reference evidence="1" key="1">
    <citation type="journal article" date="2014" name="Int. J. Syst. Evol. Microbiol.">
        <title>Complete genome sequence of Corynebacterium casei LMG S-19264T (=DSM 44701T), isolated from a smear-ripened cheese.</title>
        <authorList>
            <consortium name="US DOE Joint Genome Institute (JGI-PGF)"/>
            <person name="Walter F."/>
            <person name="Albersmeier A."/>
            <person name="Kalinowski J."/>
            <person name="Ruckert C."/>
        </authorList>
    </citation>
    <scope>NUCLEOTIDE SEQUENCE</scope>
    <source>
        <strain evidence="1">CGMCC 1.15254</strain>
    </source>
</reference>
<proteinExistence type="predicted"/>
<protein>
    <submittedName>
        <fullName evidence="1">Uncharacterized protein</fullName>
    </submittedName>
</protein>
<name>A0A917FFE3_9PROT</name>
<gene>
    <name evidence="1" type="ORF">GCM10011332_32530</name>
</gene>
<sequence>MSKLKRRGFVIAHSYDFGRKGKLQDLLFLTKSGFAQLQKAGLVDTEYRYKTPPSLIVDYFHRTAIVDYWIYLERALSNDQIYKLADFYPEFKKLSNGKSITLKAESAAGEVLQVRNDALFIVQKRQAGTEFLFMLEIDRGTIPITTGYNVVNRIEQNMKIRSNLLTKITKVQNVFDHWQTFINALPPRFHHFEGARVLVLTGAKKRILNIEKRLLIREPYFSLGTFIFQVKEYSKK</sequence>
<comment type="caution">
    <text evidence="1">The sequence shown here is derived from an EMBL/GenBank/DDBJ whole genome shotgun (WGS) entry which is preliminary data.</text>
</comment>
<accession>A0A917FFE3</accession>
<dbReference type="EMBL" id="BMHV01000044">
    <property type="protein sequence ID" value="GGF76049.1"/>
    <property type="molecule type" value="Genomic_DNA"/>
</dbReference>
<evidence type="ECO:0000313" key="2">
    <source>
        <dbReference type="Proteomes" id="UP000632498"/>
    </source>
</evidence>